<dbReference type="Proteomes" id="UP000008141">
    <property type="component" value="Unassembled WGS sequence"/>
</dbReference>
<keyword evidence="1" id="KW-0808">Transferase</keyword>
<accession>E1ZFY9</accession>
<dbReference type="InParanoid" id="E1ZFY9"/>
<dbReference type="AlphaFoldDB" id="E1ZFY9"/>
<name>E1ZFY9_CHLVA</name>
<dbReference type="OrthoDB" id="514051at2759"/>
<dbReference type="GeneID" id="17354628"/>
<reference evidence="5 6" key="1">
    <citation type="journal article" date="2010" name="Plant Cell">
        <title>The Chlorella variabilis NC64A genome reveals adaptation to photosymbiosis, coevolution with viruses, and cryptic sex.</title>
        <authorList>
            <person name="Blanc G."/>
            <person name="Duncan G."/>
            <person name="Agarkova I."/>
            <person name="Borodovsky M."/>
            <person name="Gurnon J."/>
            <person name="Kuo A."/>
            <person name="Lindquist E."/>
            <person name="Lucas S."/>
            <person name="Pangilinan J."/>
            <person name="Polle J."/>
            <person name="Salamov A."/>
            <person name="Terry A."/>
            <person name="Yamada T."/>
            <person name="Dunigan D.D."/>
            <person name="Grigoriev I.V."/>
            <person name="Claverie J.M."/>
            <person name="Van Etten J.L."/>
        </authorList>
    </citation>
    <scope>NUCLEOTIDE SEQUENCE [LARGE SCALE GENOMIC DNA]</scope>
    <source>
        <strain evidence="5 6">NC64A</strain>
    </source>
</reference>
<evidence type="ECO:0000313" key="5">
    <source>
        <dbReference type="EMBL" id="EFN55373.1"/>
    </source>
</evidence>
<dbReference type="SUPFAM" id="SSF55729">
    <property type="entry name" value="Acyl-CoA N-acyltransferases (Nat)"/>
    <property type="match status" value="1"/>
</dbReference>
<dbReference type="eggNOG" id="ENOG502SB22">
    <property type="taxonomic scope" value="Eukaryota"/>
</dbReference>
<gene>
    <name evidence="5" type="ORF">CHLNCDRAFT_134424</name>
</gene>
<dbReference type="PANTHER" id="PTHR43420">
    <property type="entry name" value="ACETYLTRANSFERASE"/>
    <property type="match status" value="1"/>
</dbReference>
<proteinExistence type="predicted"/>
<protein>
    <recommendedName>
        <fullName evidence="4">N-acetyltransferase domain-containing protein</fullName>
    </recommendedName>
</protein>
<organism evidence="6">
    <name type="scientific">Chlorella variabilis</name>
    <name type="common">Green alga</name>
    <dbReference type="NCBI Taxonomy" id="554065"/>
    <lineage>
        <taxon>Eukaryota</taxon>
        <taxon>Viridiplantae</taxon>
        <taxon>Chlorophyta</taxon>
        <taxon>core chlorophytes</taxon>
        <taxon>Trebouxiophyceae</taxon>
        <taxon>Chlorellales</taxon>
        <taxon>Chlorellaceae</taxon>
        <taxon>Chlorella clade</taxon>
        <taxon>Chlorella</taxon>
    </lineage>
</organism>
<feature type="region of interest" description="Disordered" evidence="3">
    <location>
        <begin position="245"/>
        <end position="279"/>
    </location>
</feature>
<evidence type="ECO:0000256" key="3">
    <source>
        <dbReference type="SAM" id="MobiDB-lite"/>
    </source>
</evidence>
<dbReference type="InterPro" id="IPR000182">
    <property type="entry name" value="GNAT_dom"/>
</dbReference>
<dbReference type="PANTHER" id="PTHR43420:SF47">
    <property type="entry name" value="N-ACETYLTRANSFERASE DOMAIN-CONTAINING PROTEIN"/>
    <property type="match status" value="1"/>
</dbReference>
<dbReference type="Pfam" id="PF00583">
    <property type="entry name" value="Acetyltransf_1"/>
    <property type="match status" value="1"/>
</dbReference>
<dbReference type="InterPro" id="IPR016181">
    <property type="entry name" value="Acyl_CoA_acyltransferase"/>
</dbReference>
<dbReference type="KEGG" id="cvr:CHLNCDRAFT_134424"/>
<evidence type="ECO:0000256" key="2">
    <source>
        <dbReference type="ARBA" id="ARBA00023315"/>
    </source>
</evidence>
<keyword evidence="6" id="KW-1185">Reference proteome</keyword>
<dbReference type="GO" id="GO:0016747">
    <property type="term" value="F:acyltransferase activity, transferring groups other than amino-acyl groups"/>
    <property type="evidence" value="ECO:0007669"/>
    <property type="project" value="InterPro"/>
</dbReference>
<dbReference type="InterPro" id="IPR050680">
    <property type="entry name" value="YpeA/RimI_acetyltransf"/>
</dbReference>
<evidence type="ECO:0000313" key="6">
    <source>
        <dbReference type="Proteomes" id="UP000008141"/>
    </source>
</evidence>
<sequence length="279" mass="29938">MPRPSVRAFASQFSGGSNAALAEGFAAPPRTLDDWQEQVATALHAKQAAAEESRRRRIDRRTLLLRTELARRSGQPTAALRPPTLAERQQVQQWRRRRSFVVLVAEDRASGELLGSATVSLAQPEAALPPPFPTSKPRRVYVSNIAVLPRHRRRGVASALLAQSERQARLWRRDSLWLHCELSNKPALELYHSMGYQEVRRDPMFSPNRRCLMRKDVPACGSIVGSRDGCTSSGASSGAFGATNGGGGGGGGGGGASGATGGSGGAKSRGGTYDWSHLK</sequence>
<feature type="compositionally biased region" description="Gly residues" evidence="3">
    <location>
        <begin position="245"/>
        <end position="268"/>
    </location>
</feature>
<feature type="domain" description="N-acetyltransferase" evidence="4">
    <location>
        <begin position="53"/>
        <end position="218"/>
    </location>
</feature>
<dbReference type="PROSITE" id="PS51186">
    <property type="entry name" value="GNAT"/>
    <property type="match status" value="1"/>
</dbReference>
<dbReference type="EMBL" id="GL433845">
    <property type="protein sequence ID" value="EFN55373.1"/>
    <property type="molecule type" value="Genomic_DNA"/>
</dbReference>
<evidence type="ECO:0000256" key="1">
    <source>
        <dbReference type="ARBA" id="ARBA00022679"/>
    </source>
</evidence>
<keyword evidence="2" id="KW-0012">Acyltransferase</keyword>
<dbReference type="RefSeq" id="XP_005847475.1">
    <property type="nucleotide sequence ID" value="XM_005847413.1"/>
</dbReference>
<evidence type="ECO:0000259" key="4">
    <source>
        <dbReference type="PROSITE" id="PS51186"/>
    </source>
</evidence>
<dbReference type="CDD" id="cd04301">
    <property type="entry name" value="NAT_SF"/>
    <property type="match status" value="1"/>
</dbReference>
<dbReference type="Gene3D" id="3.40.630.30">
    <property type="match status" value="1"/>
</dbReference>